<keyword evidence="2 3" id="KW-0143">Chaperone</keyword>
<comment type="subunit">
    <text evidence="3">Heterohexamer of two PFD-alpha type and four PFD-beta type subunits.</text>
</comment>
<feature type="compositionally biased region" description="Polar residues" evidence="5">
    <location>
        <begin position="7"/>
        <end position="22"/>
    </location>
</feature>
<evidence type="ECO:0000256" key="5">
    <source>
        <dbReference type="SAM" id="MobiDB-lite"/>
    </source>
</evidence>
<dbReference type="OMA" id="KFGRAIN"/>
<protein>
    <recommendedName>
        <fullName evidence="3">Prefoldin subunit 4</fullName>
    </recommendedName>
</protein>
<evidence type="ECO:0000256" key="2">
    <source>
        <dbReference type="ARBA" id="ARBA00023186"/>
    </source>
</evidence>
<dbReference type="PANTHER" id="PTHR21100:SF9">
    <property type="entry name" value="PREFOLDIN SUBUNIT 4"/>
    <property type="match status" value="1"/>
</dbReference>
<dbReference type="GO" id="GO:0051082">
    <property type="term" value="F:unfolded protein binding"/>
    <property type="evidence" value="ECO:0007669"/>
    <property type="project" value="InterPro"/>
</dbReference>
<evidence type="ECO:0000313" key="6">
    <source>
        <dbReference type="EMBL" id="KAG8470912.1"/>
    </source>
</evidence>
<dbReference type="PIRSF" id="PIRSF016477">
    <property type="entry name" value="Prefoldin_subunit_4"/>
    <property type="match status" value="1"/>
</dbReference>
<feature type="coiled-coil region" evidence="4">
    <location>
        <begin position="71"/>
        <end position="109"/>
    </location>
</feature>
<dbReference type="SUPFAM" id="SSF46579">
    <property type="entry name" value="Prefoldin"/>
    <property type="match status" value="1"/>
</dbReference>
<dbReference type="CDD" id="cd23165">
    <property type="entry name" value="Prefoldin_4"/>
    <property type="match status" value="1"/>
</dbReference>
<dbReference type="GO" id="GO:0016272">
    <property type="term" value="C:prefoldin complex"/>
    <property type="evidence" value="ECO:0007669"/>
    <property type="project" value="UniProtKB-UniRule"/>
</dbReference>
<keyword evidence="4" id="KW-0175">Coiled coil</keyword>
<comment type="similarity">
    <text evidence="1 3">Belongs to the prefoldin subunit beta family.</text>
</comment>
<sequence>MADEDQVTSADQQKINQFSRLNQRSHEIAEELEMQRKAVEELNDLGDELILLDDDEPIKYNFGECYMEVGKERAEKLLEDLLEQKKAALGASEDELAQCKATLQDLKTQLYARFGSNINLEE</sequence>
<reference evidence="6" key="1">
    <citation type="submission" date="2021-05" db="EMBL/GenBank/DDBJ databases">
        <title>The genome of the haptophyte Pavlova lutheri (Diacronema luteri, Pavlovales) - a model for lipid biosynthesis in eukaryotic algae.</title>
        <authorList>
            <person name="Hulatt C.J."/>
            <person name="Posewitz M.C."/>
        </authorList>
    </citation>
    <scope>NUCLEOTIDE SEQUENCE</scope>
    <source>
        <strain evidence="6">NIVA-4/92</strain>
    </source>
</reference>
<dbReference type="GO" id="GO:0005737">
    <property type="term" value="C:cytoplasm"/>
    <property type="evidence" value="ECO:0007669"/>
    <property type="project" value="TreeGrafter"/>
</dbReference>
<evidence type="ECO:0000313" key="7">
    <source>
        <dbReference type="Proteomes" id="UP000751190"/>
    </source>
</evidence>
<dbReference type="OrthoDB" id="10250441at2759"/>
<organism evidence="6 7">
    <name type="scientific">Diacronema lutheri</name>
    <name type="common">Unicellular marine alga</name>
    <name type="synonym">Monochrysis lutheri</name>
    <dbReference type="NCBI Taxonomy" id="2081491"/>
    <lineage>
        <taxon>Eukaryota</taxon>
        <taxon>Haptista</taxon>
        <taxon>Haptophyta</taxon>
        <taxon>Pavlovophyceae</taxon>
        <taxon>Pavlovales</taxon>
        <taxon>Pavlovaceae</taxon>
        <taxon>Diacronema</taxon>
    </lineage>
</organism>
<dbReference type="AlphaFoldDB" id="A0A8J5XYM9"/>
<evidence type="ECO:0000256" key="3">
    <source>
        <dbReference type="PIRNR" id="PIRNR016477"/>
    </source>
</evidence>
<accession>A0A8J5XYM9</accession>
<dbReference type="InterPro" id="IPR016661">
    <property type="entry name" value="PFDN4"/>
</dbReference>
<dbReference type="Pfam" id="PF01920">
    <property type="entry name" value="Prefoldin_2"/>
    <property type="match status" value="1"/>
</dbReference>
<proteinExistence type="inferred from homology"/>
<dbReference type="PANTHER" id="PTHR21100">
    <property type="entry name" value="PREFOLDIN SUBUNIT 4"/>
    <property type="match status" value="1"/>
</dbReference>
<comment type="function">
    <text evidence="3">Binds specifically to cytosolic chaperonin (c-CPN) and transfers target proteins to it. Binds to nascent polypeptide chain and promotes folding in an environment in which there are many competing pathways for nonnative proteins.</text>
</comment>
<feature type="region of interest" description="Disordered" evidence="5">
    <location>
        <begin position="1"/>
        <end position="22"/>
    </location>
</feature>
<dbReference type="Proteomes" id="UP000751190">
    <property type="component" value="Unassembled WGS sequence"/>
</dbReference>
<evidence type="ECO:0000256" key="4">
    <source>
        <dbReference type="SAM" id="Coils"/>
    </source>
</evidence>
<dbReference type="GO" id="GO:0006457">
    <property type="term" value="P:protein folding"/>
    <property type="evidence" value="ECO:0007669"/>
    <property type="project" value="UniProtKB-UniRule"/>
</dbReference>
<keyword evidence="7" id="KW-1185">Reference proteome</keyword>
<dbReference type="InterPro" id="IPR002777">
    <property type="entry name" value="PFD_beta-like"/>
</dbReference>
<dbReference type="EMBL" id="JAGTXO010000001">
    <property type="protein sequence ID" value="KAG8470912.1"/>
    <property type="molecule type" value="Genomic_DNA"/>
</dbReference>
<name>A0A8J5XYM9_DIALT</name>
<evidence type="ECO:0000256" key="1">
    <source>
        <dbReference type="ARBA" id="ARBA00008045"/>
    </source>
</evidence>
<gene>
    <name evidence="6" type="ORF">KFE25_009333</name>
</gene>
<comment type="caution">
    <text evidence="6">The sequence shown here is derived from an EMBL/GenBank/DDBJ whole genome shotgun (WGS) entry which is preliminary data.</text>
</comment>